<evidence type="ECO:0000256" key="7">
    <source>
        <dbReference type="ARBA" id="ARBA00023274"/>
    </source>
</evidence>
<dbReference type="InterPro" id="IPR003165">
    <property type="entry name" value="Piwi"/>
</dbReference>
<keyword evidence="7" id="KW-0687">Ribonucleoprotein</keyword>
<protein>
    <recommendedName>
        <fullName evidence="8">Protein argonaute-1</fullName>
    </recommendedName>
</protein>
<feature type="domain" description="PAZ" evidence="10">
    <location>
        <begin position="340"/>
        <end position="459"/>
    </location>
</feature>
<evidence type="ECO:0000256" key="2">
    <source>
        <dbReference type="ARBA" id="ARBA00008201"/>
    </source>
</evidence>
<dbReference type="InterPro" id="IPR036085">
    <property type="entry name" value="PAZ_dom_sf"/>
</dbReference>
<dbReference type="CDD" id="cd02846">
    <property type="entry name" value="PAZ_argonaute_like"/>
    <property type="match status" value="1"/>
</dbReference>
<evidence type="ECO:0000256" key="5">
    <source>
        <dbReference type="ARBA" id="ARBA00022884"/>
    </source>
</evidence>
<keyword evidence="3" id="KW-0963">Cytoplasm</keyword>
<reference evidence="12" key="1">
    <citation type="journal article" date="2012" name="Nature">
        <title>The oyster genome reveals stress adaptation and complexity of shell formation.</title>
        <authorList>
            <person name="Zhang G."/>
            <person name="Fang X."/>
            <person name="Guo X."/>
            <person name="Li L."/>
            <person name="Luo R."/>
            <person name="Xu F."/>
            <person name="Yang P."/>
            <person name="Zhang L."/>
            <person name="Wang X."/>
            <person name="Qi H."/>
            <person name="Xiong Z."/>
            <person name="Que H."/>
            <person name="Xie Y."/>
            <person name="Holland P.W."/>
            <person name="Paps J."/>
            <person name="Zhu Y."/>
            <person name="Wu F."/>
            <person name="Chen Y."/>
            <person name="Wang J."/>
            <person name="Peng C."/>
            <person name="Meng J."/>
            <person name="Yang L."/>
            <person name="Liu J."/>
            <person name="Wen B."/>
            <person name="Zhang N."/>
            <person name="Huang Z."/>
            <person name="Zhu Q."/>
            <person name="Feng Y."/>
            <person name="Mount A."/>
            <person name="Hedgecock D."/>
            <person name="Xu Z."/>
            <person name="Liu Y."/>
            <person name="Domazet-Loso T."/>
            <person name="Du Y."/>
            <person name="Sun X."/>
            <person name="Zhang S."/>
            <person name="Liu B."/>
            <person name="Cheng P."/>
            <person name="Jiang X."/>
            <person name="Li J."/>
            <person name="Fan D."/>
            <person name="Wang W."/>
            <person name="Fu W."/>
            <person name="Wang T."/>
            <person name="Wang B."/>
            <person name="Zhang J."/>
            <person name="Peng Z."/>
            <person name="Li Y."/>
            <person name="Li N."/>
            <person name="Wang J."/>
            <person name="Chen M."/>
            <person name="He Y."/>
            <person name="Tan F."/>
            <person name="Song X."/>
            <person name="Zheng Q."/>
            <person name="Huang R."/>
            <person name="Yang H."/>
            <person name="Du X."/>
            <person name="Chen L."/>
            <person name="Yang M."/>
            <person name="Gaffney P.M."/>
            <person name="Wang S."/>
            <person name="Luo L."/>
            <person name="She Z."/>
            <person name="Ming Y."/>
            <person name="Huang W."/>
            <person name="Zhang S."/>
            <person name="Huang B."/>
            <person name="Zhang Y."/>
            <person name="Qu T."/>
            <person name="Ni P."/>
            <person name="Miao G."/>
            <person name="Wang J."/>
            <person name="Wang Q."/>
            <person name="Steinberg C.E."/>
            <person name="Wang H."/>
            <person name="Li N."/>
            <person name="Qian L."/>
            <person name="Zhang G."/>
            <person name="Li Y."/>
            <person name="Yang H."/>
            <person name="Liu X."/>
            <person name="Wang J."/>
            <person name="Yin Y."/>
            <person name="Wang J."/>
        </authorList>
    </citation>
    <scope>NUCLEOTIDE SEQUENCE [LARGE SCALE GENOMIC DNA]</scope>
    <source>
        <strain evidence="12">05x7-T-G4-1.051#20</strain>
    </source>
</reference>
<dbReference type="InterPro" id="IPR012337">
    <property type="entry name" value="RNaseH-like_sf"/>
</dbReference>
<keyword evidence="4" id="KW-0810">Translation regulation</keyword>
<feature type="compositionally biased region" description="Basic and acidic residues" evidence="9">
    <location>
        <begin position="1062"/>
        <end position="1078"/>
    </location>
</feature>
<dbReference type="PANTHER" id="PTHR22891">
    <property type="entry name" value="EUKARYOTIC TRANSLATION INITIATION FACTOR 2C"/>
    <property type="match status" value="1"/>
</dbReference>
<dbReference type="SMART" id="SM00950">
    <property type="entry name" value="Piwi"/>
    <property type="match status" value="1"/>
</dbReference>
<evidence type="ECO:0000259" key="10">
    <source>
        <dbReference type="PROSITE" id="PS50821"/>
    </source>
</evidence>
<evidence type="ECO:0000259" key="11">
    <source>
        <dbReference type="PROSITE" id="PS50822"/>
    </source>
</evidence>
<dbReference type="InterPro" id="IPR003100">
    <property type="entry name" value="PAZ_dom"/>
</dbReference>
<keyword evidence="6" id="KW-0943">RNA-mediated gene silencing</keyword>
<dbReference type="GO" id="GO:0031047">
    <property type="term" value="P:regulatory ncRNA-mediated gene silencing"/>
    <property type="evidence" value="ECO:0007669"/>
    <property type="project" value="UniProtKB-KW"/>
</dbReference>
<dbReference type="GO" id="GO:0000932">
    <property type="term" value="C:P-body"/>
    <property type="evidence" value="ECO:0007669"/>
    <property type="project" value="UniProtKB-SubCell"/>
</dbReference>
<evidence type="ECO:0000256" key="1">
    <source>
        <dbReference type="ARBA" id="ARBA00004201"/>
    </source>
</evidence>
<dbReference type="InterPro" id="IPR032474">
    <property type="entry name" value="Argonaute_N"/>
</dbReference>
<dbReference type="InterPro" id="IPR014811">
    <property type="entry name" value="ArgoL1"/>
</dbReference>
<dbReference type="FunFam" id="3.40.50.2300:FF:000005">
    <property type="entry name" value="Protein argonaute-2"/>
    <property type="match status" value="1"/>
</dbReference>
<dbReference type="Pfam" id="PF08699">
    <property type="entry name" value="ArgoL1"/>
    <property type="match status" value="1"/>
</dbReference>
<dbReference type="Pfam" id="PF16488">
    <property type="entry name" value="ArgoL2"/>
    <property type="match status" value="2"/>
</dbReference>
<name>K1QDV6_MAGGI</name>
<dbReference type="SMART" id="SM01163">
    <property type="entry name" value="DUF1785"/>
    <property type="match status" value="1"/>
</dbReference>
<proteinExistence type="inferred from homology"/>
<dbReference type="PROSITE" id="PS50821">
    <property type="entry name" value="PAZ"/>
    <property type="match status" value="1"/>
</dbReference>
<dbReference type="InterPro" id="IPR036397">
    <property type="entry name" value="RNaseH_sf"/>
</dbReference>
<dbReference type="Pfam" id="PF16486">
    <property type="entry name" value="ArgoN"/>
    <property type="match status" value="1"/>
</dbReference>
<dbReference type="AlphaFoldDB" id="K1QDV6"/>
<dbReference type="GO" id="GO:0003723">
    <property type="term" value="F:RNA binding"/>
    <property type="evidence" value="ECO:0007669"/>
    <property type="project" value="UniProtKB-KW"/>
</dbReference>
<keyword evidence="5" id="KW-0694">RNA-binding</keyword>
<evidence type="ECO:0000256" key="3">
    <source>
        <dbReference type="ARBA" id="ARBA00022490"/>
    </source>
</evidence>
<dbReference type="Gene3D" id="3.30.420.10">
    <property type="entry name" value="Ribonuclease H-like superfamily/Ribonuclease H"/>
    <property type="match status" value="1"/>
</dbReference>
<dbReference type="InParanoid" id="K1QDV6"/>
<organism evidence="12">
    <name type="scientific">Magallana gigas</name>
    <name type="common">Pacific oyster</name>
    <name type="synonym">Crassostrea gigas</name>
    <dbReference type="NCBI Taxonomy" id="29159"/>
    <lineage>
        <taxon>Eukaryota</taxon>
        <taxon>Metazoa</taxon>
        <taxon>Spiralia</taxon>
        <taxon>Lophotrochozoa</taxon>
        <taxon>Mollusca</taxon>
        <taxon>Bivalvia</taxon>
        <taxon>Autobranchia</taxon>
        <taxon>Pteriomorphia</taxon>
        <taxon>Ostreida</taxon>
        <taxon>Ostreoidea</taxon>
        <taxon>Ostreidae</taxon>
        <taxon>Magallana</taxon>
    </lineage>
</organism>
<dbReference type="Gene3D" id="3.40.50.2300">
    <property type="match status" value="1"/>
</dbReference>
<dbReference type="Pfam" id="PF02171">
    <property type="entry name" value="Piwi"/>
    <property type="match status" value="2"/>
</dbReference>
<comment type="similarity">
    <text evidence="2">Belongs to the argonaute family. Ago subfamily.</text>
</comment>
<dbReference type="FunCoup" id="K1QDV6">
    <property type="interactions" value="1121"/>
</dbReference>
<feature type="compositionally biased region" description="Polar residues" evidence="9">
    <location>
        <begin position="20"/>
        <end position="39"/>
    </location>
</feature>
<feature type="region of interest" description="Disordered" evidence="9">
    <location>
        <begin position="1062"/>
        <end position="1085"/>
    </location>
</feature>
<dbReference type="CDD" id="cd04657">
    <property type="entry name" value="Piwi_ago-like"/>
    <property type="match status" value="1"/>
</dbReference>
<dbReference type="SUPFAM" id="SSF101690">
    <property type="entry name" value="PAZ domain"/>
    <property type="match status" value="1"/>
</dbReference>
<dbReference type="InterPro" id="IPR032472">
    <property type="entry name" value="ArgoL2"/>
</dbReference>
<feature type="domain" description="Piwi" evidence="11">
    <location>
        <begin position="669"/>
        <end position="1058"/>
    </location>
</feature>
<evidence type="ECO:0000256" key="6">
    <source>
        <dbReference type="ARBA" id="ARBA00023158"/>
    </source>
</evidence>
<dbReference type="FunFam" id="2.170.260.10:FF:000001">
    <property type="entry name" value="Protein argonaute-2"/>
    <property type="match status" value="1"/>
</dbReference>
<evidence type="ECO:0000256" key="8">
    <source>
        <dbReference type="ARBA" id="ARBA00070769"/>
    </source>
</evidence>
<dbReference type="EMBL" id="JH816438">
    <property type="protein sequence ID" value="EKC35067.1"/>
    <property type="molecule type" value="Genomic_DNA"/>
</dbReference>
<dbReference type="InterPro" id="IPR045246">
    <property type="entry name" value="Piwi_ago-like"/>
</dbReference>
<dbReference type="FunFam" id="3.30.420.10:FF:000001">
    <property type="entry name" value="Protein argonaute-2"/>
    <property type="match status" value="1"/>
</dbReference>
<comment type="subcellular location">
    <subcellularLocation>
        <location evidence="1">Cytoplasm</location>
        <location evidence="1">P-body</location>
    </subcellularLocation>
</comment>
<dbReference type="Gene3D" id="2.170.260.10">
    <property type="entry name" value="paz domain"/>
    <property type="match status" value="1"/>
</dbReference>
<dbReference type="SUPFAM" id="SSF53098">
    <property type="entry name" value="Ribonuclease H-like"/>
    <property type="match status" value="2"/>
</dbReference>
<dbReference type="Pfam" id="PF02170">
    <property type="entry name" value="PAZ"/>
    <property type="match status" value="1"/>
</dbReference>
<evidence type="ECO:0000256" key="9">
    <source>
        <dbReference type="SAM" id="MobiDB-lite"/>
    </source>
</evidence>
<evidence type="ECO:0000256" key="4">
    <source>
        <dbReference type="ARBA" id="ARBA00022845"/>
    </source>
</evidence>
<feature type="region of interest" description="Disordered" evidence="9">
    <location>
        <begin position="1"/>
        <end position="90"/>
    </location>
</feature>
<dbReference type="SMART" id="SM00949">
    <property type="entry name" value="PAZ"/>
    <property type="match status" value="1"/>
</dbReference>
<dbReference type="GO" id="GO:0016442">
    <property type="term" value="C:RISC complex"/>
    <property type="evidence" value="ECO:0007669"/>
    <property type="project" value="UniProtKB-ARBA"/>
</dbReference>
<dbReference type="PROSITE" id="PS50822">
    <property type="entry name" value="PIWI"/>
    <property type="match status" value="1"/>
</dbReference>
<dbReference type="GO" id="GO:0006417">
    <property type="term" value="P:regulation of translation"/>
    <property type="evidence" value="ECO:0007669"/>
    <property type="project" value="UniProtKB-KW"/>
</dbReference>
<feature type="compositionally biased region" description="Pro residues" evidence="9">
    <location>
        <begin position="55"/>
        <end position="80"/>
    </location>
</feature>
<sequence>MFPIAPGGQTPFSPFPAMQEGQSSIPFSTFPTEGQTSIPFSVFPPVQPPEGGFAFPPPQPPPGPPSGPPKPPGPPGPPKPSDFICPPRPNYGTEGKPILLRANHFQVRIPKGVLHHYDISIVPDKCPRRVNREIIETMVTAYSQKIFSGQKPVFDGRKNLYSREPLPIGREKVDLEVTLPGEGKDRVFKVGIKWVTQVSLYALEEALEGRAQQISYESIQALDVELEVTLPGEGKDRVFNITMKWVQQISLFGLEEALQGHTREIPQDAITAVDIIMRHLPSMTYTPVGRSFFSPPEGYDHPLGGGREVWFGFHQSVRPSHWKMMLNIDVSATAFYKAQPVIEFMCEVLDIKDVNEQKRPLTDSQRVKFTKEIRGLKVEITHCGTMRRKYRVCNVTRRPAQTQSFPLQLDSGQTVECTVARYFLERYKMKLQYPHLPCLQVGQEQKHTYLPLEVCNVVGGQRCIKKLTDMQTSTMIKATARSAPDREREINNLVQKADFNKDPYLQTFGINVSYQMTDVRGRVLAPPRIEYGGRVRKANFNADPFLQTFGININPMMCDLQGRVLHPPKILYGGRTKAQAVPNQGVWDMRGKQFYSGTEIRVWAIACFAPQRTVREDALRNFTQQLQRISNDAGMPILGQPCFCKYATGPDQVEPMFRYLKNTYQGLQLIVVVLPGKTPVYAEVKRVGDILFGLATQCVQAKNVNKTTPQTLSNLCLKINVKLGGINNILLPSIRPKVFREPVIFLGANVTHPPAGDKLKPSIAAKPSPQSLEMDWFRSSLDRLGTVEVGPAVLSELRMLLVSGLSAPSVECARSITPPCLYSPSIFREPVIFLGADVTHPPAGDASKPSIAAVVGSMDAHPSRYSSTVRVQQHRQEIIQELSSMVRELLIHFYKATRFKPTRIIFYRDGVSEGQFQQVLQHELRAVREACMKLELGYQPGITFIVVQKRHHTRLFCADRKDQIGRSGNIPAGTTVDVGITHPTEFDFYLCSHAGIQGTSRPSHYHVLWDDNRFNADELQTLTYQLCHTYVRCTRSVSIPAPAYYAHLVAFRARYHLVEKEHDSGEGSRHSDNSEDRTPSAMARAVTVHPDTTKVMYFA</sequence>
<dbReference type="Pfam" id="PF16487">
    <property type="entry name" value="ArgoMid"/>
    <property type="match status" value="1"/>
</dbReference>
<dbReference type="InterPro" id="IPR032473">
    <property type="entry name" value="Argonaute_Mid_dom"/>
</dbReference>
<accession>K1QDV6</accession>
<evidence type="ECO:0000313" key="12">
    <source>
        <dbReference type="EMBL" id="EKC35067.1"/>
    </source>
</evidence>
<gene>
    <name evidence="12" type="ORF">CGI_10020511</name>
</gene>
<dbReference type="HOGENOM" id="CLU_004544_0_0_1"/>